<sequence length="242" mass="25858">MLLIAGLGNPGPQYAGNRHNIGFMALDEIARDPAFGPWSKKFQGEISEGQIAGRKVLLLKPLTFMNDSGRSVAAAANFFKIEPADIVVMHDELDLAPAKVRVKTGGGNGGHNGLRSIDAHLGKDYRRVRLGIGHPGSKERVNPHVLGDFAKVDRDWLVPLLEAVARHVETLVKGEDTVFMNRVALALNSEEPSGAKGGGAKTAPPKPKAESHVRAARSASPPPMPDTGPMAGMLRRLFGTKD</sequence>
<evidence type="ECO:0000256" key="7">
    <source>
        <dbReference type="HAMAP-Rule" id="MF_00083"/>
    </source>
</evidence>
<dbReference type="GO" id="GO:0006515">
    <property type="term" value="P:protein quality control for misfolded or incompletely synthesized proteins"/>
    <property type="evidence" value="ECO:0007669"/>
    <property type="project" value="UniProtKB-UniRule"/>
</dbReference>
<keyword evidence="3 7" id="KW-0378">Hydrolase</keyword>
<evidence type="ECO:0000313" key="11">
    <source>
        <dbReference type="EMBL" id="MBB3997919.1"/>
    </source>
</evidence>
<evidence type="ECO:0000256" key="3">
    <source>
        <dbReference type="ARBA" id="ARBA00022801"/>
    </source>
</evidence>
<dbReference type="Pfam" id="PF01195">
    <property type="entry name" value="Pept_tRNA_hydro"/>
    <property type="match status" value="1"/>
</dbReference>
<evidence type="ECO:0000256" key="9">
    <source>
        <dbReference type="RuleBase" id="RU004320"/>
    </source>
</evidence>
<gene>
    <name evidence="7" type="primary">pth</name>
    <name evidence="11" type="ORF">GGR04_001757</name>
</gene>
<feature type="active site" description="Proton acceptor" evidence="7">
    <location>
        <position position="19"/>
    </location>
</feature>
<dbReference type="HAMAP" id="MF_00083">
    <property type="entry name" value="Pept_tRNA_hydro_bact"/>
    <property type="match status" value="1"/>
</dbReference>
<comment type="function">
    <text evidence="7">Hydrolyzes ribosome-free peptidyl-tRNAs (with 1 or more amino acids incorporated), which drop off the ribosome during protein synthesis, or as a result of ribosome stalling.</text>
</comment>
<dbReference type="GO" id="GO:0000049">
    <property type="term" value="F:tRNA binding"/>
    <property type="evidence" value="ECO:0007669"/>
    <property type="project" value="UniProtKB-UniRule"/>
</dbReference>
<dbReference type="InterPro" id="IPR001328">
    <property type="entry name" value="Pept_tRNA_hydro"/>
</dbReference>
<organism evidence="11 12">
    <name type="scientific">Aureimonas pseudogalii</name>
    <dbReference type="NCBI Taxonomy" id="1744844"/>
    <lineage>
        <taxon>Bacteria</taxon>
        <taxon>Pseudomonadati</taxon>
        <taxon>Pseudomonadota</taxon>
        <taxon>Alphaproteobacteria</taxon>
        <taxon>Hyphomicrobiales</taxon>
        <taxon>Aurantimonadaceae</taxon>
        <taxon>Aureimonas</taxon>
    </lineage>
</organism>
<dbReference type="FunFam" id="3.40.50.1470:FF:000001">
    <property type="entry name" value="Peptidyl-tRNA hydrolase"/>
    <property type="match status" value="1"/>
</dbReference>
<dbReference type="PROSITE" id="PS01195">
    <property type="entry name" value="PEPT_TRNA_HYDROL_1"/>
    <property type="match status" value="1"/>
</dbReference>
<evidence type="ECO:0000256" key="2">
    <source>
        <dbReference type="ARBA" id="ARBA00022555"/>
    </source>
</evidence>
<evidence type="ECO:0000256" key="4">
    <source>
        <dbReference type="ARBA" id="ARBA00022884"/>
    </source>
</evidence>
<feature type="site" description="Discriminates between blocked and unblocked aminoacyl-tRNA" evidence="7">
    <location>
        <position position="9"/>
    </location>
</feature>
<accession>A0A7W6EH29</accession>
<evidence type="ECO:0000313" key="12">
    <source>
        <dbReference type="Proteomes" id="UP000542776"/>
    </source>
</evidence>
<comment type="caution">
    <text evidence="11">The sequence shown here is derived from an EMBL/GenBank/DDBJ whole genome shotgun (WGS) entry which is preliminary data.</text>
</comment>
<reference evidence="11 12" key="1">
    <citation type="submission" date="2020-08" db="EMBL/GenBank/DDBJ databases">
        <title>Genomic Encyclopedia of Type Strains, Phase IV (KMG-IV): sequencing the most valuable type-strain genomes for metagenomic binning, comparative biology and taxonomic classification.</title>
        <authorList>
            <person name="Goeker M."/>
        </authorList>
    </citation>
    <scope>NUCLEOTIDE SEQUENCE [LARGE SCALE GENOMIC DNA]</scope>
    <source>
        <strain evidence="11 12">DSM 102238</strain>
    </source>
</reference>
<dbReference type="PANTHER" id="PTHR17224">
    <property type="entry name" value="PEPTIDYL-TRNA HYDROLASE"/>
    <property type="match status" value="1"/>
</dbReference>
<dbReference type="InterPro" id="IPR036416">
    <property type="entry name" value="Pept_tRNA_hydro_sf"/>
</dbReference>
<dbReference type="PANTHER" id="PTHR17224:SF1">
    <property type="entry name" value="PEPTIDYL-TRNA HYDROLASE"/>
    <property type="match status" value="1"/>
</dbReference>
<keyword evidence="7" id="KW-0963">Cytoplasm</keyword>
<dbReference type="GO" id="GO:0004045">
    <property type="term" value="F:peptidyl-tRNA hydrolase activity"/>
    <property type="evidence" value="ECO:0007669"/>
    <property type="project" value="UniProtKB-UniRule"/>
</dbReference>
<keyword evidence="4 7" id="KW-0694">RNA-binding</keyword>
<dbReference type="PROSITE" id="PS01196">
    <property type="entry name" value="PEPT_TRNA_HYDROL_2"/>
    <property type="match status" value="1"/>
</dbReference>
<proteinExistence type="inferred from homology"/>
<keyword evidence="2 7" id="KW-0820">tRNA-binding</keyword>
<comment type="subunit">
    <text evidence="7">Monomer.</text>
</comment>
<evidence type="ECO:0000256" key="1">
    <source>
        <dbReference type="ARBA" id="ARBA00013260"/>
    </source>
</evidence>
<feature type="site" description="Stabilizes the basic form of H active site to accept a proton" evidence="7">
    <location>
        <position position="91"/>
    </location>
</feature>
<evidence type="ECO:0000256" key="10">
    <source>
        <dbReference type="SAM" id="MobiDB-lite"/>
    </source>
</evidence>
<dbReference type="Proteomes" id="UP000542776">
    <property type="component" value="Unassembled WGS sequence"/>
</dbReference>
<dbReference type="CDD" id="cd00462">
    <property type="entry name" value="PTH"/>
    <property type="match status" value="1"/>
</dbReference>
<feature type="region of interest" description="Disordered" evidence="10">
    <location>
        <begin position="190"/>
        <end position="242"/>
    </location>
</feature>
<dbReference type="EC" id="3.1.1.29" evidence="1 7"/>
<evidence type="ECO:0000256" key="5">
    <source>
        <dbReference type="ARBA" id="ARBA00038063"/>
    </source>
</evidence>
<feature type="binding site" evidence="7">
    <location>
        <position position="64"/>
    </location>
    <ligand>
        <name>tRNA</name>
        <dbReference type="ChEBI" id="CHEBI:17843"/>
    </ligand>
</feature>
<name>A0A7W6EH29_9HYPH</name>
<dbReference type="GO" id="GO:0072344">
    <property type="term" value="P:rescue of stalled ribosome"/>
    <property type="evidence" value="ECO:0007669"/>
    <property type="project" value="UniProtKB-UniRule"/>
</dbReference>
<comment type="subcellular location">
    <subcellularLocation>
        <location evidence="7">Cytoplasm</location>
    </subcellularLocation>
</comment>
<comment type="function">
    <text evidence="7">Catalyzes the release of premature peptidyl moieties from peptidyl-tRNA molecules trapped in stalled 50S ribosomal subunits, and thus maintains levels of free tRNAs and 50S ribosomes.</text>
</comment>
<comment type="catalytic activity">
    <reaction evidence="7 8">
        <text>an N-acyl-L-alpha-aminoacyl-tRNA + H2O = an N-acyl-L-amino acid + a tRNA + H(+)</text>
        <dbReference type="Rhea" id="RHEA:54448"/>
        <dbReference type="Rhea" id="RHEA-COMP:10123"/>
        <dbReference type="Rhea" id="RHEA-COMP:13883"/>
        <dbReference type="ChEBI" id="CHEBI:15377"/>
        <dbReference type="ChEBI" id="CHEBI:15378"/>
        <dbReference type="ChEBI" id="CHEBI:59874"/>
        <dbReference type="ChEBI" id="CHEBI:78442"/>
        <dbReference type="ChEBI" id="CHEBI:138191"/>
        <dbReference type="EC" id="3.1.1.29"/>
    </reaction>
</comment>
<dbReference type="SUPFAM" id="SSF53178">
    <property type="entry name" value="Peptidyl-tRNA hydrolase-like"/>
    <property type="match status" value="1"/>
</dbReference>
<dbReference type="Gene3D" id="3.40.50.1470">
    <property type="entry name" value="Peptidyl-tRNA hydrolase"/>
    <property type="match status" value="1"/>
</dbReference>
<evidence type="ECO:0000256" key="6">
    <source>
        <dbReference type="ARBA" id="ARBA00050038"/>
    </source>
</evidence>
<feature type="binding site" evidence="7">
    <location>
        <position position="66"/>
    </location>
    <ligand>
        <name>tRNA</name>
        <dbReference type="ChEBI" id="CHEBI:17843"/>
    </ligand>
</feature>
<dbReference type="RefSeq" id="WP_183199466.1">
    <property type="nucleotide sequence ID" value="NZ_JACIEK010000003.1"/>
</dbReference>
<keyword evidence="12" id="KW-1185">Reference proteome</keyword>
<dbReference type="GO" id="GO:0005737">
    <property type="term" value="C:cytoplasm"/>
    <property type="evidence" value="ECO:0007669"/>
    <property type="project" value="UniProtKB-SubCell"/>
</dbReference>
<comment type="similarity">
    <text evidence="5 7 9">Belongs to the PTH family.</text>
</comment>
<evidence type="ECO:0000256" key="8">
    <source>
        <dbReference type="RuleBase" id="RU000673"/>
    </source>
</evidence>
<dbReference type="InterPro" id="IPR018171">
    <property type="entry name" value="Pept_tRNA_hydro_CS"/>
</dbReference>
<dbReference type="AlphaFoldDB" id="A0A7W6EH29"/>
<protein>
    <recommendedName>
        <fullName evidence="6 7">Peptidyl-tRNA hydrolase</fullName>
        <shortName evidence="7">Pth</shortName>
        <ecNumber evidence="1 7">3.1.1.29</ecNumber>
    </recommendedName>
</protein>
<feature type="binding site" evidence="7">
    <location>
        <position position="112"/>
    </location>
    <ligand>
        <name>tRNA</name>
        <dbReference type="ChEBI" id="CHEBI:17843"/>
    </ligand>
</feature>
<dbReference type="EMBL" id="JACIEK010000003">
    <property type="protein sequence ID" value="MBB3997919.1"/>
    <property type="molecule type" value="Genomic_DNA"/>
</dbReference>
<dbReference type="NCBIfam" id="TIGR00447">
    <property type="entry name" value="pth"/>
    <property type="match status" value="1"/>
</dbReference>
<feature type="binding site" evidence="7">
    <location>
        <position position="14"/>
    </location>
    <ligand>
        <name>tRNA</name>
        <dbReference type="ChEBI" id="CHEBI:17843"/>
    </ligand>
</feature>